<dbReference type="GO" id="GO:0045004">
    <property type="term" value="P:DNA replication proofreading"/>
    <property type="evidence" value="ECO:0007669"/>
    <property type="project" value="TreeGrafter"/>
</dbReference>
<evidence type="ECO:0000313" key="4">
    <source>
        <dbReference type="EMBL" id="PST81577.1"/>
    </source>
</evidence>
<dbReference type="CDD" id="cd06127">
    <property type="entry name" value="DEDDh"/>
    <property type="match status" value="1"/>
</dbReference>
<comment type="function">
    <text evidence="1">DNA polymerase III is a complex, multichain enzyme responsible for most of the replicative synthesis in bacteria. The epsilon subunit contain the editing function and is a proofreading 3'-5' exonuclease.</text>
</comment>
<keyword evidence="5" id="KW-1185">Reference proteome</keyword>
<dbReference type="InterPro" id="IPR006054">
    <property type="entry name" value="DnaQ"/>
</dbReference>
<dbReference type="GO" id="GO:0008408">
    <property type="term" value="F:3'-5' exonuclease activity"/>
    <property type="evidence" value="ECO:0007669"/>
    <property type="project" value="TreeGrafter"/>
</dbReference>
<gene>
    <name evidence="4" type="ORF">C7T94_19085</name>
</gene>
<dbReference type="Pfam" id="PF01541">
    <property type="entry name" value="GIY-YIG"/>
    <property type="match status" value="1"/>
</dbReference>
<dbReference type="InterPro" id="IPR013520">
    <property type="entry name" value="Ribonucl_H"/>
</dbReference>
<proteinExistence type="predicted"/>
<dbReference type="SUPFAM" id="SSF82771">
    <property type="entry name" value="GIY-YIG endonuclease"/>
    <property type="match status" value="1"/>
</dbReference>
<dbReference type="PANTHER" id="PTHR30231">
    <property type="entry name" value="DNA POLYMERASE III SUBUNIT EPSILON"/>
    <property type="match status" value="1"/>
</dbReference>
<comment type="caution">
    <text evidence="4">The sequence shown here is derived from an EMBL/GenBank/DDBJ whole genome shotgun (WGS) entry which is preliminary data.</text>
</comment>
<dbReference type="CDD" id="cd10434">
    <property type="entry name" value="GIY-YIG_UvrC_Cho"/>
    <property type="match status" value="1"/>
</dbReference>
<dbReference type="GO" id="GO:0003887">
    <property type="term" value="F:DNA-directed DNA polymerase activity"/>
    <property type="evidence" value="ECO:0007669"/>
    <property type="project" value="InterPro"/>
</dbReference>
<feature type="domain" description="GIY-YIG" evidence="3">
    <location>
        <begin position="197"/>
        <end position="275"/>
    </location>
</feature>
<dbReference type="InterPro" id="IPR036397">
    <property type="entry name" value="RNaseH_sf"/>
</dbReference>
<dbReference type="PROSITE" id="PS50164">
    <property type="entry name" value="GIY_YIG"/>
    <property type="match status" value="1"/>
</dbReference>
<dbReference type="InterPro" id="IPR047296">
    <property type="entry name" value="GIY-YIG_UvrC_Cho"/>
</dbReference>
<dbReference type="GO" id="GO:0005829">
    <property type="term" value="C:cytosol"/>
    <property type="evidence" value="ECO:0007669"/>
    <property type="project" value="TreeGrafter"/>
</dbReference>
<protein>
    <submittedName>
        <fullName evidence="4">DNA polymerase III subunit epsilon</fullName>
    </submittedName>
</protein>
<accession>A0A2T3HGL4</accession>
<dbReference type="OrthoDB" id="9803913at2"/>
<dbReference type="SMART" id="SM00479">
    <property type="entry name" value="EXOIII"/>
    <property type="match status" value="1"/>
</dbReference>
<name>A0A2T3HGL4_9SPHI</name>
<dbReference type="GO" id="GO:0006289">
    <property type="term" value="P:nucleotide-excision repair"/>
    <property type="evidence" value="ECO:0007669"/>
    <property type="project" value="InterPro"/>
</dbReference>
<dbReference type="Proteomes" id="UP000240912">
    <property type="component" value="Unassembled WGS sequence"/>
</dbReference>
<dbReference type="Gene3D" id="3.30.420.10">
    <property type="entry name" value="Ribonuclease H-like superfamily/Ribonuclease H"/>
    <property type="match status" value="1"/>
</dbReference>
<evidence type="ECO:0000256" key="1">
    <source>
        <dbReference type="ARBA" id="ARBA00025483"/>
    </source>
</evidence>
<organism evidence="4 5">
    <name type="scientific">Pedobacter yulinensis</name>
    <dbReference type="NCBI Taxonomy" id="2126353"/>
    <lineage>
        <taxon>Bacteria</taxon>
        <taxon>Pseudomonadati</taxon>
        <taxon>Bacteroidota</taxon>
        <taxon>Sphingobacteriia</taxon>
        <taxon>Sphingobacteriales</taxon>
        <taxon>Sphingobacteriaceae</taxon>
        <taxon>Pedobacter</taxon>
    </lineage>
</organism>
<evidence type="ECO:0000313" key="5">
    <source>
        <dbReference type="Proteomes" id="UP000240912"/>
    </source>
</evidence>
<evidence type="ECO:0000259" key="3">
    <source>
        <dbReference type="PROSITE" id="PS50164"/>
    </source>
</evidence>
<dbReference type="RefSeq" id="WP_107217711.1">
    <property type="nucleotide sequence ID" value="NZ_KZ686274.1"/>
</dbReference>
<dbReference type="GO" id="GO:0003677">
    <property type="term" value="F:DNA binding"/>
    <property type="evidence" value="ECO:0007669"/>
    <property type="project" value="InterPro"/>
</dbReference>
<dbReference type="InterPro" id="IPR000305">
    <property type="entry name" value="GIY-YIG_endonuc"/>
</dbReference>
<dbReference type="Pfam" id="PF00929">
    <property type="entry name" value="RNase_T"/>
    <property type="match status" value="1"/>
</dbReference>
<dbReference type="InterPro" id="IPR035901">
    <property type="entry name" value="GIY-YIG_endonuc_sf"/>
</dbReference>
<dbReference type="SMART" id="SM00465">
    <property type="entry name" value="GIYc"/>
    <property type="match status" value="1"/>
</dbReference>
<dbReference type="SUPFAM" id="SSF53098">
    <property type="entry name" value="Ribonuclease H-like"/>
    <property type="match status" value="1"/>
</dbReference>
<dbReference type="EMBL" id="PYLS01000010">
    <property type="protein sequence ID" value="PST81577.1"/>
    <property type="molecule type" value="Genomic_DNA"/>
</dbReference>
<comment type="subunit">
    <text evidence="2">DNA polymerase III contains a core (composed of alpha, epsilon and theta chains) that associates with a tau subunit. This core dimerizes to form the POLIII' complex. PolIII' associates with the gamma complex (composed of gamma, delta, delta', psi and chi chains) and with the beta chain to form the complete DNA polymerase III complex.</text>
</comment>
<dbReference type="Gene3D" id="3.40.1440.10">
    <property type="entry name" value="GIY-YIG endonuclease"/>
    <property type="match status" value="1"/>
</dbReference>
<dbReference type="InterPro" id="IPR012337">
    <property type="entry name" value="RNaseH-like_sf"/>
</dbReference>
<evidence type="ECO:0000256" key="2">
    <source>
        <dbReference type="ARBA" id="ARBA00026073"/>
    </source>
</evidence>
<dbReference type="NCBIfam" id="TIGR00573">
    <property type="entry name" value="dnaq"/>
    <property type="match status" value="1"/>
</dbReference>
<dbReference type="AlphaFoldDB" id="A0A2T3HGL4"/>
<dbReference type="FunFam" id="3.30.420.10:FF:000045">
    <property type="entry name" value="3'-5' exonuclease DinG"/>
    <property type="match status" value="1"/>
</dbReference>
<sequence length="466" mass="52272">MLYAVVDIETTGGYAAAHAITEVAVFIHNGDSVVESFQTLVNPDQHIPAHITALTGIDNDMVASAPLFPEVAEKLFGMLADKVFVAHNVNFDYSFLQHQFAQCGYRLDCRKLCTVRLARKIFPGLPSYSLGKLCHSLAISITERHRAAGDARATATLFGKLLQADAEAVVPAMLKKSSKEQNLPPNLNKQDFLSLPDQPGVYYFKNAKGRILYIGKALNLKKRVTGHFTGNGKSRQRQEFLRNIYTIEHQVCGSELMALILEATEIKRYWPENNRAMKRYEPKYELYIFEDQKGYLRLGIDKSRKNHMALHDFATITEGYNFLERLATEHRLCHKLSFLQKTAGGCQAVASGMCSGACLGHESAEAYNRRVNQALAAVQDTLPSFMMRQPGRTSGETACLWVEKGRFYGMGYIPDDLDYSHVSELKNYLTPYPSNRYILNLLFAQATRFPQSVVTLDGLNMELIAC</sequence>
<reference evidence="4 5" key="1">
    <citation type="submission" date="2018-03" db="EMBL/GenBank/DDBJ databases">
        <authorList>
            <person name="Keele B.F."/>
        </authorList>
    </citation>
    <scope>NUCLEOTIDE SEQUENCE [LARGE SCALE GENOMIC DNA]</scope>
    <source>
        <strain evidence="4 5">YL28-9</strain>
    </source>
</reference>
<dbReference type="PANTHER" id="PTHR30231:SF37">
    <property type="entry name" value="EXODEOXYRIBONUCLEASE 10"/>
    <property type="match status" value="1"/>
</dbReference>